<feature type="domain" description="Transcription factor CBF/NF-Y/archaeal histone" evidence="4">
    <location>
        <begin position="19"/>
        <end position="84"/>
    </location>
</feature>
<dbReference type="PANTHER" id="PTHR10252">
    <property type="entry name" value="HISTONE-LIKE TRANSCRIPTION FACTOR CCAAT-RELATED"/>
    <property type="match status" value="1"/>
</dbReference>
<comment type="subcellular location">
    <subcellularLocation>
        <location evidence="1">Nucleus</location>
    </subcellularLocation>
</comment>
<dbReference type="Pfam" id="PF00808">
    <property type="entry name" value="CBFD_NFYB_HMF"/>
    <property type="match status" value="1"/>
</dbReference>
<dbReference type="InterPro" id="IPR003958">
    <property type="entry name" value="CBFA_NFYB_domain"/>
</dbReference>
<dbReference type="Proteomes" id="UP000887226">
    <property type="component" value="Unassembled WGS sequence"/>
</dbReference>
<evidence type="ECO:0000256" key="2">
    <source>
        <dbReference type="ARBA" id="ARBA00023242"/>
    </source>
</evidence>
<dbReference type="AlphaFoldDB" id="A0A9P7Z4Z6"/>
<accession>A0A9P7Z4Z6</accession>
<evidence type="ECO:0000256" key="3">
    <source>
        <dbReference type="SAM" id="MobiDB-lite"/>
    </source>
</evidence>
<dbReference type="PANTHER" id="PTHR10252:SF54">
    <property type="entry name" value="CHROMATIN ACCESSIBILITY COMPLEX PROTEIN 1"/>
    <property type="match status" value="1"/>
</dbReference>
<gene>
    <name evidence="5" type="ORF">BJ878DRAFT_534203</name>
</gene>
<dbReference type="OrthoDB" id="636685at2759"/>
<dbReference type="SUPFAM" id="SSF47113">
    <property type="entry name" value="Histone-fold"/>
    <property type="match status" value="1"/>
</dbReference>
<dbReference type="InterPro" id="IPR050568">
    <property type="entry name" value="Transcr_DNA_Rep_Reg"/>
</dbReference>
<protein>
    <recommendedName>
        <fullName evidence="4">Transcription factor CBF/NF-Y/archaeal histone domain-containing protein</fullName>
    </recommendedName>
</protein>
<evidence type="ECO:0000256" key="1">
    <source>
        <dbReference type="ARBA" id="ARBA00004123"/>
    </source>
</evidence>
<evidence type="ECO:0000259" key="4">
    <source>
        <dbReference type="Pfam" id="PF00808"/>
    </source>
</evidence>
<dbReference type="GO" id="GO:0046982">
    <property type="term" value="F:protein heterodimerization activity"/>
    <property type="evidence" value="ECO:0007669"/>
    <property type="project" value="InterPro"/>
</dbReference>
<name>A0A9P7Z4Z6_9HELO</name>
<dbReference type="InterPro" id="IPR009072">
    <property type="entry name" value="Histone-fold"/>
</dbReference>
<keyword evidence="6" id="KW-1185">Reference proteome</keyword>
<reference evidence="5" key="1">
    <citation type="journal article" date="2021" name="IMA Fungus">
        <title>Genomic characterization of three marine fungi, including Emericellopsis atlantica sp. nov. with signatures of a generalist lifestyle and marine biomass degradation.</title>
        <authorList>
            <person name="Hagestad O.C."/>
            <person name="Hou L."/>
            <person name="Andersen J.H."/>
            <person name="Hansen E.H."/>
            <person name="Altermark B."/>
            <person name="Li C."/>
            <person name="Kuhnert E."/>
            <person name="Cox R.J."/>
            <person name="Crous P.W."/>
            <person name="Spatafora J.W."/>
            <person name="Lail K."/>
            <person name="Amirebrahimi M."/>
            <person name="Lipzen A."/>
            <person name="Pangilinan J."/>
            <person name="Andreopoulos W."/>
            <person name="Hayes R.D."/>
            <person name="Ng V."/>
            <person name="Grigoriev I.V."/>
            <person name="Jackson S.A."/>
            <person name="Sutton T.D.S."/>
            <person name="Dobson A.D.W."/>
            <person name="Rama T."/>
        </authorList>
    </citation>
    <scope>NUCLEOTIDE SEQUENCE</scope>
    <source>
        <strain evidence="5">TRa3180A</strain>
    </source>
</reference>
<keyword evidence="2" id="KW-0539">Nucleus</keyword>
<evidence type="ECO:0000313" key="6">
    <source>
        <dbReference type="Proteomes" id="UP000887226"/>
    </source>
</evidence>
<comment type="caution">
    <text evidence="5">The sequence shown here is derived from an EMBL/GenBank/DDBJ whole genome shotgun (WGS) entry which is preliminary data.</text>
</comment>
<sequence>MPFNAAPVPPTMEPTGTTALPFARVKRLINIDQEINTCSNQASFVITQATEMFIQYLAEQGHNMVKSEKKPRRNIQYRDLAGAVSRRDNLEFLSDIVPKTMPYAEVKKKNAAKEKEVKGAATKGALAAPANGREAGQTTLDGARNTAVLSGETKNGEANGTGSDVAALGDDKEEDPNAQLNHEMQARGGKVSANRLANGDEEADEEMS</sequence>
<dbReference type="GO" id="GO:0006261">
    <property type="term" value="P:DNA-templated DNA replication"/>
    <property type="evidence" value="ECO:0007669"/>
    <property type="project" value="TreeGrafter"/>
</dbReference>
<dbReference type="CDD" id="cd23645">
    <property type="entry name" value="HFD_Dpb3-like"/>
    <property type="match status" value="1"/>
</dbReference>
<feature type="compositionally biased region" description="Acidic residues" evidence="3">
    <location>
        <begin position="199"/>
        <end position="208"/>
    </location>
</feature>
<dbReference type="EMBL" id="MU253870">
    <property type="protein sequence ID" value="KAG9245015.1"/>
    <property type="molecule type" value="Genomic_DNA"/>
</dbReference>
<feature type="compositionally biased region" description="Low complexity" evidence="3">
    <location>
        <begin position="123"/>
        <end position="132"/>
    </location>
</feature>
<feature type="region of interest" description="Disordered" evidence="3">
    <location>
        <begin position="123"/>
        <end position="208"/>
    </location>
</feature>
<evidence type="ECO:0000313" key="5">
    <source>
        <dbReference type="EMBL" id="KAG9245015.1"/>
    </source>
</evidence>
<feature type="compositionally biased region" description="Polar residues" evidence="3">
    <location>
        <begin position="152"/>
        <end position="162"/>
    </location>
</feature>
<proteinExistence type="predicted"/>
<dbReference type="Gene3D" id="1.10.20.10">
    <property type="entry name" value="Histone, subunit A"/>
    <property type="match status" value="1"/>
</dbReference>
<dbReference type="GO" id="GO:0008623">
    <property type="term" value="C:CHRAC"/>
    <property type="evidence" value="ECO:0007669"/>
    <property type="project" value="TreeGrafter"/>
</dbReference>
<organism evidence="5 6">
    <name type="scientific">Calycina marina</name>
    <dbReference type="NCBI Taxonomy" id="1763456"/>
    <lineage>
        <taxon>Eukaryota</taxon>
        <taxon>Fungi</taxon>
        <taxon>Dikarya</taxon>
        <taxon>Ascomycota</taxon>
        <taxon>Pezizomycotina</taxon>
        <taxon>Leotiomycetes</taxon>
        <taxon>Helotiales</taxon>
        <taxon>Pezizellaceae</taxon>
        <taxon>Calycina</taxon>
    </lineage>
</organism>